<reference evidence="1" key="2">
    <citation type="journal article" date="2024" name="Toxins">
        <title>Genome Sequence Analysis of Native Xenorhabdus Strains Isolated from Entomopathogenic Nematodes in Argentina.</title>
        <authorList>
            <person name="Palma L."/>
            <person name="Frizzo L."/>
            <person name="Kaiser S."/>
            <person name="Berry C."/>
            <person name="Caballero P."/>
            <person name="Bode H.B."/>
            <person name="Del Valle E.E."/>
        </authorList>
    </citation>
    <scope>NUCLEOTIDE SEQUENCE</scope>
    <source>
        <strain evidence="1">M</strain>
    </source>
</reference>
<dbReference type="Proteomes" id="UP001193920">
    <property type="component" value="Unassembled WGS sequence"/>
</dbReference>
<accession>A0AAW3YYF6</accession>
<name>A0AAW3YYF6_9GAMM</name>
<proteinExistence type="predicted"/>
<comment type="caution">
    <text evidence="1">The sequence shown here is derived from an EMBL/GenBank/DDBJ whole genome shotgun (WGS) entry which is preliminary data.</text>
</comment>
<protein>
    <submittedName>
        <fullName evidence="1">Uncharacterized protein</fullName>
    </submittedName>
</protein>
<sequence length="58" mass="6559">MLAGIERIRHMADEGMLDDLYGRGYNILLDNSSITQGILAPEYKFPVRTLPSQSEFTN</sequence>
<dbReference type="EMBL" id="JACXBF010000402">
    <property type="protein sequence ID" value="MBD2801861.1"/>
    <property type="molecule type" value="Genomic_DNA"/>
</dbReference>
<reference evidence="1" key="1">
    <citation type="submission" date="2020-09" db="EMBL/GenBank/DDBJ databases">
        <authorList>
            <person name="Palma L."/>
            <person name="Caballero P."/>
            <person name="Berry C."/>
            <person name="Del Valle E."/>
        </authorList>
    </citation>
    <scope>NUCLEOTIDE SEQUENCE</scope>
    <source>
        <strain evidence="1">M</strain>
    </source>
</reference>
<gene>
    <name evidence="1" type="ORF">ID854_15780</name>
</gene>
<dbReference type="AlphaFoldDB" id="A0AAW3YYF6"/>
<evidence type="ECO:0000313" key="1">
    <source>
        <dbReference type="EMBL" id="MBD2801861.1"/>
    </source>
</evidence>
<organism evidence="1">
    <name type="scientific">Xenorhabdus szentirmaii</name>
    <dbReference type="NCBI Taxonomy" id="290112"/>
    <lineage>
        <taxon>Bacteria</taxon>
        <taxon>Pseudomonadati</taxon>
        <taxon>Pseudomonadota</taxon>
        <taxon>Gammaproteobacteria</taxon>
        <taxon>Enterobacterales</taxon>
        <taxon>Morganellaceae</taxon>
        <taxon>Xenorhabdus</taxon>
    </lineage>
</organism>